<evidence type="ECO:0000256" key="3">
    <source>
        <dbReference type="SAM" id="MobiDB-lite"/>
    </source>
</evidence>
<evidence type="ECO:0000313" key="5">
    <source>
        <dbReference type="EnsemblPlants" id="KQK23194"/>
    </source>
</evidence>
<dbReference type="EnsemblPlants" id="KQK23195">
    <property type="protein sequence ID" value="KQK23195"/>
    <property type="gene ID" value="BRADI_1g71840v3"/>
</dbReference>
<dbReference type="eggNOG" id="KOG0531">
    <property type="taxonomic scope" value="Eukaryota"/>
</dbReference>
<dbReference type="PROSITE" id="PS51450">
    <property type="entry name" value="LRR"/>
    <property type="match status" value="4"/>
</dbReference>
<dbReference type="GO" id="GO:0005737">
    <property type="term" value="C:cytoplasm"/>
    <property type="evidence" value="ECO:0000318"/>
    <property type="project" value="GO_Central"/>
</dbReference>
<dbReference type="EMBL" id="CM000880">
    <property type="protein sequence ID" value="KQK23194.1"/>
    <property type="molecule type" value="Genomic_DNA"/>
</dbReference>
<feature type="compositionally biased region" description="Low complexity" evidence="3">
    <location>
        <begin position="97"/>
        <end position="108"/>
    </location>
</feature>
<dbReference type="FunFam" id="3.80.10.10:FF:000505">
    <property type="entry name" value="Outer arm dynein light chain 1 protein"/>
    <property type="match status" value="1"/>
</dbReference>
<dbReference type="FunFam" id="3.80.10.10:FF:000200">
    <property type="entry name" value="Outer arm dynein light chain 1 protein"/>
    <property type="match status" value="1"/>
</dbReference>
<dbReference type="Gene3D" id="3.80.10.10">
    <property type="entry name" value="Ribonuclease Inhibitor"/>
    <property type="match status" value="2"/>
</dbReference>
<feature type="region of interest" description="Disordered" evidence="3">
    <location>
        <begin position="162"/>
        <end position="192"/>
    </location>
</feature>
<name>I1H8R4_BRADI</name>
<feature type="region of interest" description="Disordered" evidence="3">
    <location>
        <begin position="571"/>
        <end position="619"/>
    </location>
</feature>
<reference evidence="5" key="3">
    <citation type="submission" date="2018-08" db="UniProtKB">
        <authorList>
            <consortium name="EnsemblPlants"/>
        </authorList>
    </citation>
    <scope>IDENTIFICATION</scope>
    <source>
        <strain evidence="5">cv. Bd21</strain>
    </source>
</reference>
<dbReference type="SMART" id="SM00369">
    <property type="entry name" value="LRR_TYP"/>
    <property type="match status" value="3"/>
</dbReference>
<dbReference type="InterPro" id="IPR025875">
    <property type="entry name" value="Leu-rich_rpt_4"/>
</dbReference>
<evidence type="ECO:0000313" key="6">
    <source>
        <dbReference type="Proteomes" id="UP000008810"/>
    </source>
</evidence>
<dbReference type="Gramene" id="PNT78001">
    <property type="protein sequence ID" value="PNT78001"/>
    <property type="gene ID" value="BRADI_1g71840v3"/>
</dbReference>
<sequence length="619" mass="66366">MAKISCFCVLLGGSRKKSKDMQKVSWANGNDCPKVKPVESMEGTDAAYTGTKATGNATARDTKPVIAETRAESACQGHAGNGEKASTESNVVDIIVSGPGSPGDNSSDGADKDASPDTGKFPTVTPSRLERSCSNIETARPGWRKSSGHDMALLAKSRSHDDLMSSALAPPARSHSITTSPNGAPDASPTTSTWSADRVMLRRRSSSQVLPSRSRKLWWRLFLWSHRNLHRPQGGGGAATSASPRARADEVDVSRSRQRDGYTSDTLDAAKKKDKEIVAAVEEEEAEEEVRVIPSQWVAFSAEASTPLDRVSAWVSALADRSFDIEEDHEIISEIGESSASGAKAGNAQAHAQARRRAAVDEAVQASSIVQTLNGFSSVAHISGMGLKVVPMISAFSSLRAVNLSGNFIAHIAPGSLPKGLHSLDLSRNSISTTDGLRELTRLRVLSLSYNRISRIGHGLSNCTAIRELYLAGNKISDVEGLHRLLKLAVLDLSFNKITTAKGLGQLVANYNSLRALNLLGNPVQTNVGDETLRKAVSGLLPRLEYLNKQAVKPQRAREAAKDSVAKAALGNTGWSSRRRVSRRLSHSPGSSSAKNRDREGSSRSRSKNRPQSLSLTRR</sequence>
<dbReference type="EMBL" id="CM000880">
    <property type="protein sequence ID" value="KQK23195.1"/>
    <property type="molecule type" value="Genomic_DNA"/>
</dbReference>
<dbReference type="KEGG" id="bdi:100843628"/>
<dbReference type="SMART" id="SM00365">
    <property type="entry name" value="LRR_SD22"/>
    <property type="match status" value="4"/>
</dbReference>
<reference evidence="4" key="2">
    <citation type="submission" date="2017-06" db="EMBL/GenBank/DDBJ databases">
        <title>WGS assembly of Brachypodium distachyon.</title>
        <authorList>
            <consortium name="The International Brachypodium Initiative"/>
            <person name="Lucas S."/>
            <person name="Harmon-Smith M."/>
            <person name="Lail K."/>
            <person name="Tice H."/>
            <person name="Grimwood J."/>
            <person name="Bruce D."/>
            <person name="Barry K."/>
            <person name="Shu S."/>
            <person name="Lindquist E."/>
            <person name="Wang M."/>
            <person name="Pitluck S."/>
            <person name="Vogel J.P."/>
            <person name="Garvin D.F."/>
            <person name="Mockler T.C."/>
            <person name="Schmutz J."/>
            <person name="Rokhsar D."/>
            <person name="Bevan M.W."/>
        </authorList>
    </citation>
    <scope>NUCLEOTIDE SEQUENCE</scope>
    <source>
        <strain evidence="4">Bd21</strain>
    </source>
</reference>
<evidence type="ECO:0000256" key="1">
    <source>
        <dbReference type="ARBA" id="ARBA00022614"/>
    </source>
</evidence>
<dbReference type="Gramene" id="KQK23195">
    <property type="protein sequence ID" value="KQK23195"/>
    <property type="gene ID" value="BRADI_1g71840v3"/>
</dbReference>
<dbReference type="InterPro" id="IPR003591">
    <property type="entry name" value="Leu-rich_rpt_typical-subtyp"/>
</dbReference>
<dbReference type="GeneID" id="100843628"/>
<dbReference type="Gramene" id="KQK23194">
    <property type="protein sequence ID" value="KQK23194"/>
    <property type="gene ID" value="BRADI_1g71840v3"/>
</dbReference>
<dbReference type="STRING" id="15368.I1H8R4"/>
<proteinExistence type="predicted"/>
<feature type="compositionally biased region" description="Basic residues" evidence="3">
    <location>
        <begin position="577"/>
        <end position="586"/>
    </location>
</feature>
<feature type="region of interest" description="Disordered" evidence="3">
    <location>
        <begin position="71"/>
        <end position="148"/>
    </location>
</feature>
<organism evidence="4">
    <name type="scientific">Brachypodium distachyon</name>
    <name type="common">Purple false brome</name>
    <name type="synonym">Trachynia distachya</name>
    <dbReference type="NCBI Taxonomy" id="15368"/>
    <lineage>
        <taxon>Eukaryota</taxon>
        <taxon>Viridiplantae</taxon>
        <taxon>Streptophyta</taxon>
        <taxon>Embryophyta</taxon>
        <taxon>Tracheophyta</taxon>
        <taxon>Spermatophyta</taxon>
        <taxon>Magnoliopsida</taxon>
        <taxon>Liliopsida</taxon>
        <taxon>Poales</taxon>
        <taxon>Poaceae</taxon>
        <taxon>BOP clade</taxon>
        <taxon>Pooideae</taxon>
        <taxon>Stipodae</taxon>
        <taxon>Brachypodieae</taxon>
        <taxon>Brachypodium</taxon>
    </lineage>
</organism>
<dbReference type="EMBL" id="CM000880">
    <property type="protein sequence ID" value="KQK23196.1"/>
    <property type="molecule type" value="Genomic_DNA"/>
</dbReference>
<feature type="compositionally biased region" description="Polar residues" evidence="3">
    <location>
        <begin position="610"/>
        <end position="619"/>
    </location>
</feature>
<evidence type="ECO:0000256" key="2">
    <source>
        <dbReference type="ARBA" id="ARBA00022737"/>
    </source>
</evidence>
<dbReference type="InterPro" id="IPR001611">
    <property type="entry name" value="Leu-rich_rpt"/>
</dbReference>
<dbReference type="PANTHER" id="PTHR15454:SF37">
    <property type="entry name" value="OUTER ARM DYNEIN LIGHT CHAIN 1 PROTEIN"/>
    <property type="match status" value="1"/>
</dbReference>
<dbReference type="OrthoDB" id="1904536at2759"/>
<dbReference type="EnsemblPlants" id="KQK23196">
    <property type="protein sequence ID" value="KQK23196"/>
    <property type="gene ID" value="BRADI_1g71840v3"/>
</dbReference>
<dbReference type="EMBL" id="CM000880">
    <property type="protein sequence ID" value="PNT78001.1"/>
    <property type="molecule type" value="Genomic_DNA"/>
</dbReference>
<keyword evidence="6" id="KW-1185">Reference proteome</keyword>
<keyword evidence="2" id="KW-0677">Repeat</keyword>
<dbReference type="EnsemblPlants" id="KQK23194">
    <property type="protein sequence ID" value="KQK23194"/>
    <property type="gene ID" value="BRADI_1g71840v3"/>
</dbReference>
<dbReference type="RefSeq" id="XP_010229057.1">
    <property type="nucleotide sequence ID" value="XM_010230755.3"/>
</dbReference>
<dbReference type="PANTHER" id="PTHR15454">
    <property type="entry name" value="NISCHARIN RELATED"/>
    <property type="match status" value="1"/>
</dbReference>
<dbReference type="RefSeq" id="XP_003561958.1">
    <property type="nucleotide sequence ID" value="XM_003561910.4"/>
</dbReference>
<gene>
    <name evidence="5" type="primary">LOC100843628</name>
    <name evidence="4" type="ORF">BRADI_1g71840v3</name>
</gene>
<feature type="region of interest" description="Disordered" evidence="3">
    <location>
        <begin position="232"/>
        <end position="268"/>
    </location>
</feature>
<dbReference type="HOGENOM" id="CLU_028511_1_0_1"/>
<dbReference type="Pfam" id="PF12799">
    <property type="entry name" value="LRR_4"/>
    <property type="match status" value="1"/>
</dbReference>
<protein>
    <submittedName>
        <fullName evidence="4 5">Uncharacterized protein</fullName>
    </submittedName>
</protein>
<dbReference type="EnsemblPlants" id="PNT78001">
    <property type="protein sequence ID" value="PNT78001"/>
    <property type="gene ID" value="BRADI_1g71840v3"/>
</dbReference>
<evidence type="ECO:0000313" key="4">
    <source>
        <dbReference type="EMBL" id="KQK23196.1"/>
    </source>
</evidence>
<dbReference type="Gramene" id="KQK23196">
    <property type="protein sequence ID" value="KQK23196"/>
    <property type="gene ID" value="BRADI_1g71840v3"/>
</dbReference>
<feature type="compositionally biased region" description="Basic and acidic residues" evidence="3">
    <location>
        <begin position="246"/>
        <end position="268"/>
    </location>
</feature>
<accession>I1H8R4</accession>
<reference evidence="4 5" key="1">
    <citation type="journal article" date="2010" name="Nature">
        <title>Genome sequencing and analysis of the model grass Brachypodium distachyon.</title>
        <authorList>
            <consortium name="International Brachypodium Initiative"/>
        </authorList>
    </citation>
    <scope>NUCLEOTIDE SEQUENCE [LARGE SCALE GENOMIC DNA]</scope>
    <source>
        <strain evidence="4">Bd21</strain>
        <strain evidence="5">cv. Bd21</strain>
    </source>
</reference>
<keyword evidence="1" id="KW-0433">Leucine-rich repeat</keyword>
<dbReference type="OMA" id="FGKVESW"/>
<dbReference type="AlphaFoldDB" id="I1H8R4"/>
<dbReference type="InterPro" id="IPR032675">
    <property type="entry name" value="LRR_dom_sf"/>
</dbReference>
<dbReference type="Proteomes" id="UP000008810">
    <property type="component" value="Chromosome 1"/>
</dbReference>
<feature type="compositionally biased region" description="Polar residues" evidence="3">
    <location>
        <begin position="175"/>
        <end position="192"/>
    </location>
</feature>
<dbReference type="SUPFAM" id="SSF52075">
    <property type="entry name" value="Outer arm dynein light chain 1"/>
    <property type="match status" value="1"/>
</dbReference>